<accession>A0A4R5DFR5</accession>
<dbReference type="GO" id="GO:0003677">
    <property type="term" value="F:DNA binding"/>
    <property type="evidence" value="ECO:0007669"/>
    <property type="project" value="UniProtKB-UniRule"/>
</dbReference>
<evidence type="ECO:0000313" key="7">
    <source>
        <dbReference type="Proteomes" id="UP000294739"/>
    </source>
</evidence>
<dbReference type="Gene3D" id="1.10.357.10">
    <property type="entry name" value="Tetracycline Repressor, domain 2"/>
    <property type="match status" value="1"/>
</dbReference>
<dbReference type="InterPro" id="IPR009057">
    <property type="entry name" value="Homeodomain-like_sf"/>
</dbReference>
<dbReference type="InterPro" id="IPR036271">
    <property type="entry name" value="Tet_transcr_reg_TetR-rel_C_sf"/>
</dbReference>
<evidence type="ECO:0000256" key="3">
    <source>
        <dbReference type="ARBA" id="ARBA00023163"/>
    </source>
</evidence>
<comment type="caution">
    <text evidence="6">The sequence shown here is derived from an EMBL/GenBank/DDBJ whole genome shotgun (WGS) entry which is preliminary data.</text>
</comment>
<evidence type="ECO:0000256" key="1">
    <source>
        <dbReference type="ARBA" id="ARBA00023015"/>
    </source>
</evidence>
<dbReference type="OrthoDB" id="9805134at2"/>
<dbReference type="PROSITE" id="PS50977">
    <property type="entry name" value="HTH_TETR_2"/>
    <property type="match status" value="1"/>
</dbReference>
<keyword evidence="7" id="KW-1185">Reference proteome</keyword>
<dbReference type="InterPro" id="IPR011075">
    <property type="entry name" value="TetR_C"/>
</dbReference>
<gene>
    <name evidence="6" type="ORF">E1269_11125</name>
</gene>
<dbReference type="InterPro" id="IPR001647">
    <property type="entry name" value="HTH_TetR"/>
</dbReference>
<dbReference type="AlphaFoldDB" id="A0A4R5DFR5"/>
<feature type="DNA-binding region" description="H-T-H motif" evidence="4">
    <location>
        <begin position="29"/>
        <end position="48"/>
    </location>
</feature>
<keyword evidence="2 4" id="KW-0238">DNA-binding</keyword>
<keyword evidence="1" id="KW-0805">Transcription regulation</keyword>
<protein>
    <submittedName>
        <fullName evidence="6">TetR/AcrR family transcriptional regulator</fullName>
    </submittedName>
</protein>
<dbReference type="PANTHER" id="PTHR47506">
    <property type="entry name" value="TRANSCRIPTIONAL REGULATORY PROTEIN"/>
    <property type="match status" value="1"/>
</dbReference>
<dbReference type="SUPFAM" id="SSF48498">
    <property type="entry name" value="Tetracyclin repressor-like, C-terminal domain"/>
    <property type="match status" value="1"/>
</dbReference>
<evidence type="ECO:0000313" key="6">
    <source>
        <dbReference type="EMBL" id="TDE10624.1"/>
    </source>
</evidence>
<feature type="domain" description="HTH tetR-type" evidence="5">
    <location>
        <begin position="6"/>
        <end position="66"/>
    </location>
</feature>
<dbReference type="SUPFAM" id="SSF46689">
    <property type="entry name" value="Homeodomain-like"/>
    <property type="match status" value="1"/>
</dbReference>
<dbReference type="Proteomes" id="UP000294739">
    <property type="component" value="Unassembled WGS sequence"/>
</dbReference>
<organism evidence="6 7">
    <name type="scientific">Jiangella asiatica</name>
    <dbReference type="NCBI Taxonomy" id="2530372"/>
    <lineage>
        <taxon>Bacteria</taxon>
        <taxon>Bacillati</taxon>
        <taxon>Actinomycetota</taxon>
        <taxon>Actinomycetes</taxon>
        <taxon>Jiangellales</taxon>
        <taxon>Jiangellaceae</taxon>
        <taxon>Jiangella</taxon>
    </lineage>
</organism>
<evidence type="ECO:0000259" key="5">
    <source>
        <dbReference type="PROSITE" id="PS50977"/>
    </source>
</evidence>
<dbReference type="EMBL" id="SMKZ01000013">
    <property type="protein sequence ID" value="TDE10624.1"/>
    <property type="molecule type" value="Genomic_DNA"/>
</dbReference>
<sequence length="192" mass="20847">MARPKEFDPDHVVDAAMDVFWAGGYAATSTQDLCAGTGLGRSSLYNTFTSKHELYEQALRRYGERTRADQAELLERSGPVRAIIRDFLLEAVDRQLADPSRRGCLALNAAVEIGGADAVVADLTRADFDAIVDTMRALIERGQRTGELAPGRDAEALARLVHGALTGIHVVGRVAQDRERLSDIVDALIDSL</sequence>
<dbReference type="PANTHER" id="PTHR47506:SF1">
    <property type="entry name" value="HTH-TYPE TRANSCRIPTIONAL REGULATOR YJDC"/>
    <property type="match status" value="1"/>
</dbReference>
<dbReference type="Gene3D" id="1.10.10.60">
    <property type="entry name" value="Homeodomain-like"/>
    <property type="match status" value="1"/>
</dbReference>
<evidence type="ECO:0000256" key="2">
    <source>
        <dbReference type="ARBA" id="ARBA00023125"/>
    </source>
</evidence>
<dbReference type="RefSeq" id="WP_131894370.1">
    <property type="nucleotide sequence ID" value="NZ_SMKZ01000013.1"/>
</dbReference>
<keyword evidence="3" id="KW-0804">Transcription</keyword>
<reference evidence="6 7" key="1">
    <citation type="submission" date="2019-03" db="EMBL/GenBank/DDBJ databases">
        <title>Draft genome sequences of novel Actinobacteria.</title>
        <authorList>
            <person name="Sahin N."/>
            <person name="Ay H."/>
            <person name="Saygin H."/>
        </authorList>
    </citation>
    <scope>NUCLEOTIDE SEQUENCE [LARGE SCALE GENOMIC DNA]</scope>
    <source>
        <strain evidence="6 7">5K138</strain>
    </source>
</reference>
<proteinExistence type="predicted"/>
<evidence type="ECO:0000256" key="4">
    <source>
        <dbReference type="PROSITE-ProRule" id="PRU00335"/>
    </source>
</evidence>
<name>A0A4R5DFR5_9ACTN</name>
<dbReference type="Pfam" id="PF00440">
    <property type="entry name" value="TetR_N"/>
    <property type="match status" value="1"/>
</dbReference>
<dbReference type="Pfam" id="PF16925">
    <property type="entry name" value="TetR_C_13"/>
    <property type="match status" value="1"/>
</dbReference>
<dbReference type="InParanoid" id="A0A4R5DFR5"/>
<dbReference type="PRINTS" id="PR00455">
    <property type="entry name" value="HTHTETR"/>
</dbReference>